<keyword evidence="1" id="KW-1133">Transmembrane helix</keyword>
<dbReference type="PANTHER" id="PTHR47199:SF2">
    <property type="entry name" value="PHOTOSYSTEM II STABILITY_ASSEMBLY FACTOR HCF136, CHLOROPLASTIC"/>
    <property type="match status" value="1"/>
</dbReference>
<dbReference type="Gene3D" id="2.130.10.10">
    <property type="entry name" value="YVTN repeat-like/Quinoprotein amine dehydrogenase"/>
    <property type="match status" value="2"/>
</dbReference>
<dbReference type="Proteomes" id="UP000054695">
    <property type="component" value="Unassembled WGS sequence"/>
</dbReference>
<organism evidence="2 3">
    <name type="scientific">Legionella bozemanae</name>
    <name type="common">Fluoribacter bozemanae</name>
    <dbReference type="NCBI Taxonomy" id="447"/>
    <lineage>
        <taxon>Bacteria</taxon>
        <taxon>Pseudomonadati</taxon>
        <taxon>Pseudomonadota</taxon>
        <taxon>Gammaproteobacteria</taxon>
        <taxon>Legionellales</taxon>
        <taxon>Legionellaceae</taxon>
        <taxon>Legionella</taxon>
    </lineage>
</organism>
<dbReference type="EMBL" id="LNXU01000015">
    <property type="protein sequence ID" value="KTC74466.1"/>
    <property type="molecule type" value="Genomic_DNA"/>
</dbReference>
<keyword evidence="1" id="KW-0812">Transmembrane</keyword>
<sequence length="357" mass="39706">MGLFIQTIKSLAKFIRFVFIIFFLIATTSYILSFLLASKETKTLKVPKIRATENQLKNFTSTTLSKGWFEHLSVVNTNIFYASGINLVNKSPYSFYKSTDGGLTWDSMKTPFSTSISVINEDILYVGSLKFGVGKTVDGGKTWSPTNLSNVDILQVQALDSNSVYALTSNKIGFGGSLFQTNDGGTTWKKIYSSIWTVPLTFYAVNSKIIYLGLSHGFINNSKILKTTDGGLTWETVFVGTNKTSIDTLYYKENTLFATTSEGLLKTLDGGKNWYLITKGLPRVFESKIYYFPKITALNSQEIILSSPALQSIYITYNGGSSWQNIPINKTVHDITTFNNIIYVGTQGSLIQLQENP</sequence>
<reference evidence="2 3" key="1">
    <citation type="submission" date="2015-11" db="EMBL/GenBank/DDBJ databases">
        <title>Genomic analysis of 38 Legionella species identifies large and diverse effector repertoires.</title>
        <authorList>
            <person name="Burstein D."/>
            <person name="Amaro F."/>
            <person name="Zusman T."/>
            <person name="Lifshitz Z."/>
            <person name="Cohen O."/>
            <person name="Gilbert J.A."/>
            <person name="Pupko T."/>
            <person name="Shuman H.A."/>
            <person name="Segal G."/>
        </authorList>
    </citation>
    <scope>NUCLEOTIDE SEQUENCE [LARGE SCALE GENOMIC DNA]</scope>
    <source>
        <strain evidence="2 3">WIGA</strain>
    </source>
</reference>
<keyword evidence="1" id="KW-0472">Membrane</keyword>
<dbReference type="STRING" id="447.Lboz_1379"/>
<dbReference type="PATRIC" id="fig|447.4.peg.1472"/>
<evidence type="ECO:0000256" key="1">
    <source>
        <dbReference type="SAM" id="Phobius"/>
    </source>
</evidence>
<dbReference type="InterPro" id="IPR015943">
    <property type="entry name" value="WD40/YVTN_repeat-like_dom_sf"/>
</dbReference>
<dbReference type="RefSeq" id="WP_058459042.1">
    <property type="nucleotide sequence ID" value="NZ_CAAAIY010000046.1"/>
</dbReference>
<dbReference type="PANTHER" id="PTHR47199">
    <property type="entry name" value="PHOTOSYSTEM II STABILITY/ASSEMBLY FACTOR HCF136, CHLOROPLASTIC"/>
    <property type="match status" value="1"/>
</dbReference>
<evidence type="ECO:0000313" key="3">
    <source>
        <dbReference type="Proteomes" id="UP000054695"/>
    </source>
</evidence>
<evidence type="ECO:0000313" key="2">
    <source>
        <dbReference type="EMBL" id="KTC74466.1"/>
    </source>
</evidence>
<dbReference type="CDD" id="cd15482">
    <property type="entry name" value="Sialidase_non-viral"/>
    <property type="match status" value="1"/>
</dbReference>
<feature type="transmembrane region" description="Helical" evidence="1">
    <location>
        <begin position="14"/>
        <end position="37"/>
    </location>
</feature>
<dbReference type="SUPFAM" id="SSF110296">
    <property type="entry name" value="Oligoxyloglucan reducing end-specific cellobiohydrolase"/>
    <property type="match status" value="1"/>
</dbReference>
<comment type="caution">
    <text evidence="2">The sequence shown here is derived from an EMBL/GenBank/DDBJ whole genome shotgun (WGS) entry which is preliminary data.</text>
</comment>
<protein>
    <submittedName>
        <fullName evidence="2">Ycf48-like protein</fullName>
    </submittedName>
</protein>
<gene>
    <name evidence="2" type="primary">hcf136</name>
    <name evidence="2" type="ORF">Lboz_1379</name>
</gene>
<name>A0A0W0RTT2_LEGBO</name>
<accession>A0A0W0RTT2</accession>
<dbReference type="AlphaFoldDB" id="A0A0W0RTT2"/>
<keyword evidence="3" id="KW-1185">Reference proteome</keyword>
<dbReference type="OrthoDB" id="9813892at2"/>
<proteinExistence type="predicted"/>